<dbReference type="PIRSF" id="PIRSF000138">
    <property type="entry name" value="Al-hdrx_acd_dh"/>
    <property type="match status" value="1"/>
</dbReference>
<reference evidence="5 6" key="1">
    <citation type="journal article" date="2020" name="Elife">
        <title>Loss of centromere function drives karyotype evolution in closely related Malassezia species.</title>
        <authorList>
            <person name="Sankaranarayanan S.R."/>
            <person name="Ianiri G."/>
            <person name="Coelho M.A."/>
            <person name="Reza M.H."/>
            <person name="Thimmappa B.C."/>
            <person name="Ganguly P."/>
            <person name="Vadnala R.N."/>
            <person name="Sun S."/>
            <person name="Siddharthan R."/>
            <person name="Tellgren-Roth C."/>
            <person name="Dawson T.L."/>
            <person name="Heitman J."/>
            <person name="Sanyal K."/>
        </authorList>
    </citation>
    <scope>NUCLEOTIDE SEQUENCE [LARGE SCALE GENOMIC DNA]</scope>
    <source>
        <strain evidence="5">CBS14141</strain>
    </source>
</reference>
<evidence type="ECO:0000256" key="2">
    <source>
        <dbReference type="ARBA" id="ARBA00023002"/>
    </source>
</evidence>
<dbReference type="EMBL" id="CP046234">
    <property type="protein sequence ID" value="WFD45381.1"/>
    <property type="molecule type" value="Genomic_DNA"/>
</dbReference>
<dbReference type="SUPFAM" id="SSF51395">
    <property type="entry name" value="FMN-linked oxidoreductases"/>
    <property type="match status" value="1"/>
</dbReference>
<feature type="domain" description="FMN hydroxy acid dehydrogenase" evidence="4">
    <location>
        <begin position="18"/>
        <end position="398"/>
    </location>
</feature>
<dbReference type="PANTHER" id="PTHR10578:SF143">
    <property type="entry name" value="FMN-DEPENDENT ALPHA-HYDROXY ACID DEHYDROGENASE PB1A11.03"/>
    <property type="match status" value="1"/>
</dbReference>
<dbReference type="InterPro" id="IPR037396">
    <property type="entry name" value="FMN_HAD"/>
</dbReference>
<dbReference type="Gene3D" id="3.20.20.70">
    <property type="entry name" value="Aldolase class I"/>
    <property type="match status" value="1"/>
</dbReference>
<dbReference type="PROSITE" id="PS51349">
    <property type="entry name" value="FMN_HYDROXY_ACID_DH_2"/>
    <property type="match status" value="1"/>
</dbReference>
<dbReference type="GO" id="GO:0050040">
    <property type="term" value="F:lactate 2-monooxygenase activity"/>
    <property type="evidence" value="ECO:0007669"/>
    <property type="project" value="UniProtKB-EC"/>
</dbReference>
<evidence type="ECO:0000313" key="6">
    <source>
        <dbReference type="Proteomes" id="UP000818624"/>
    </source>
</evidence>
<dbReference type="InterPro" id="IPR013785">
    <property type="entry name" value="Aldolase_TIM"/>
</dbReference>
<protein>
    <submittedName>
        <fullName evidence="5">Lactate 2-monooxygenase</fullName>
        <ecNumber evidence="5">1.13.12.4</ecNumber>
    </submittedName>
</protein>
<gene>
    <name evidence="5" type="ORF">GLX27_000001</name>
</gene>
<proteinExistence type="inferred from homology"/>
<dbReference type="PANTHER" id="PTHR10578">
    <property type="entry name" value="S -2-HYDROXY-ACID OXIDASE-RELATED"/>
    <property type="match status" value="1"/>
</dbReference>
<dbReference type="Proteomes" id="UP000818624">
    <property type="component" value="Chromosome 1"/>
</dbReference>
<dbReference type="InterPro" id="IPR000262">
    <property type="entry name" value="FMN-dep_DH"/>
</dbReference>
<comment type="similarity">
    <text evidence="3">Belongs to the FMN-dependent alpha-hydroxy acid dehydrogenase family.</text>
</comment>
<keyword evidence="2 5" id="KW-0560">Oxidoreductase</keyword>
<dbReference type="InterPro" id="IPR012133">
    <property type="entry name" value="Alpha-hydoxy_acid_DH_FMN"/>
</dbReference>
<keyword evidence="6" id="KW-1185">Reference proteome</keyword>
<organism evidence="5 6">
    <name type="scientific">Malassezia furfur</name>
    <name type="common">Pityriasis versicolor infection agent</name>
    <name type="synonym">Pityrosporum furfur</name>
    <dbReference type="NCBI Taxonomy" id="55194"/>
    <lineage>
        <taxon>Eukaryota</taxon>
        <taxon>Fungi</taxon>
        <taxon>Dikarya</taxon>
        <taxon>Basidiomycota</taxon>
        <taxon>Ustilaginomycotina</taxon>
        <taxon>Malasseziomycetes</taxon>
        <taxon>Malasseziales</taxon>
        <taxon>Malasseziaceae</taxon>
        <taxon>Malassezia</taxon>
    </lineage>
</organism>
<evidence type="ECO:0000256" key="1">
    <source>
        <dbReference type="ARBA" id="ARBA00001917"/>
    </source>
</evidence>
<evidence type="ECO:0000313" key="5">
    <source>
        <dbReference type="EMBL" id="WFD45381.1"/>
    </source>
</evidence>
<accession>A0ABY8EI27</accession>
<evidence type="ECO:0000259" key="4">
    <source>
        <dbReference type="PROSITE" id="PS51349"/>
    </source>
</evidence>
<name>A0ABY8EI27_MALFU</name>
<evidence type="ECO:0000256" key="3">
    <source>
        <dbReference type="ARBA" id="ARBA00024042"/>
    </source>
</evidence>
<sequence length="400" mass="44108">MSPDSLLVETFAQGRKNETNPYGFTFEQWQNKARETLPADSWGYVFGSAGDSFTDGRDVKAFKRWLFMPRRLLPVDHCDIVPKYKVLGQNVPSPIAIAPVGVNTIFHREGERATAAAAKEAGVTFTMSSATSTSIEEVVKANGDGHRFFQLYWPPNERNDVTASILRRVKEAGFTALVVTLDTYVLGYRPTDLANGYNPFLLPNETGCGLGMSDPVFRETFKQKHGKTIEEDMDTAAKEWTASLFCGASHSWDDLKFLREHWDGPIVLKGIMDVEDAKLAVKYGLDGIVVSSHGGRQVNDSVSSLEVLPEIVDAVGDKLDVLFDSGVRSGTDVAKALALGAKMVLIGRPWVYGLSFGGKEGVKHVLRCLLADLELSMRLAGISSVEKDELNRDRLREAKW</sequence>
<dbReference type="Pfam" id="PF01070">
    <property type="entry name" value="FMN_dh"/>
    <property type="match status" value="1"/>
</dbReference>
<comment type="cofactor">
    <cofactor evidence="1">
        <name>FMN</name>
        <dbReference type="ChEBI" id="CHEBI:58210"/>
    </cofactor>
</comment>
<dbReference type="EC" id="1.13.12.4" evidence="5"/>